<dbReference type="Proteomes" id="UP001178507">
    <property type="component" value="Unassembled WGS sequence"/>
</dbReference>
<keyword evidence="5" id="KW-1185">Reference proteome</keyword>
<gene>
    <name evidence="4" type="ORF">EVOR1521_LOCUS20373</name>
</gene>
<evidence type="ECO:0000313" key="5">
    <source>
        <dbReference type="Proteomes" id="UP001178507"/>
    </source>
</evidence>
<name>A0AA36J064_9DINO</name>
<evidence type="ECO:0000256" key="1">
    <source>
        <dbReference type="SAM" id="Coils"/>
    </source>
</evidence>
<feature type="region of interest" description="Disordered" evidence="2">
    <location>
        <begin position="282"/>
        <end position="315"/>
    </location>
</feature>
<organism evidence="4 5">
    <name type="scientific">Effrenium voratum</name>
    <dbReference type="NCBI Taxonomy" id="2562239"/>
    <lineage>
        <taxon>Eukaryota</taxon>
        <taxon>Sar</taxon>
        <taxon>Alveolata</taxon>
        <taxon>Dinophyceae</taxon>
        <taxon>Suessiales</taxon>
        <taxon>Symbiodiniaceae</taxon>
        <taxon>Effrenium</taxon>
    </lineage>
</organism>
<feature type="compositionally biased region" description="Low complexity" evidence="2">
    <location>
        <begin position="294"/>
        <end position="307"/>
    </location>
</feature>
<protein>
    <submittedName>
        <fullName evidence="4">Uncharacterized protein</fullName>
    </submittedName>
</protein>
<feature type="coiled-coil region" evidence="1">
    <location>
        <begin position="212"/>
        <end position="239"/>
    </location>
</feature>
<keyword evidence="1" id="KW-0175">Coiled coil</keyword>
<reference evidence="4" key="1">
    <citation type="submission" date="2023-08" db="EMBL/GenBank/DDBJ databases">
        <authorList>
            <person name="Chen Y."/>
            <person name="Shah S."/>
            <person name="Dougan E. K."/>
            <person name="Thang M."/>
            <person name="Chan C."/>
        </authorList>
    </citation>
    <scope>NUCLEOTIDE SEQUENCE</scope>
</reference>
<accession>A0AA36J064</accession>
<dbReference type="EMBL" id="CAUJNA010003217">
    <property type="protein sequence ID" value="CAJ1396090.1"/>
    <property type="molecule type" value="Genomic_DNA"/>
</dbReference>
<keyword evidence="3" id="KW-1133">Transmembrane helix</keyword>
<feature type="transmembrane region" description="Helical" evidence="3">
    <location>
        <begin position="40"/>
        <end position="63"/>
    </location>
</feature>
<dbReference type="AlphaFoldDB" id="A0AA36J064"/>
<sequence length="315" mass="35504">MCLRLPERAACHDELHGDGFINQTALVGDVAYEKNQTAPVWLFCYVLLVGFGVKAVMLCPGVFSPYPHFRRYDPELTANLRYIIVTVPSAGENKCTVLRNIVGAVGCMPKDCRCRYHVAFVDEGHRAEQKVMFMKLAAVIERIPNFGGISYEENVSRFFQIWVEDTKKMDLQKVKDGYSGEVDAEIMARMSGKNTLRKLRKEGGWGSMAVAFEPLEQALQVLEEDLKSTKKEKKETCTATTSRTGSPWTATAWRCGCTTWRAPSPWRTSAPSRPSTWHLALGTTRSRRTRRTKTGSSCGRTRGRWSTAWRTMTPS</sequence>
<keyword evidence="3" id="KW-0812">Transmembrane</keyword>
<evidence type="ECO:0000256" key="2">
    <source>
        <dbReference type="SAM" id="MobiDB-lite"/>
    </source>
</evidence>
<proteinExistence type="predicted"/>
<comment type="caution">
    <text evidence="4">The sequence shown here is derived from an EMBL/GenBank/DDBJ whole genome shotgun (WGS) entry which is preliminary data.</text>
</comment>
<keyword evidence="3" id="KW-0472">Membrane</keyword>
<evidence type="ECO:0000313" key="4">
    <source>
        <dbReference type="EMBL" id="CAJ1396090.1"/>
    </source>
</evidence>
<evidence type="ECO:0000256" key="3">
    <source>
        <dbReference type="SAM" id="Phobius"/>
    </source>
</evidence>